<feature type="signal peptide" evidence="9">
    <location>
        <begin position="1"/>
        <end position="15"/>
    </location>
</feature>
<accession>A0A132NYR5</accession>
<feature type="chain" id="PRO_5012836714" evidence="9">
    <location>
        <begin position="16"/>
        <end position="754"/>
    </location>
</feature>
<keyword evidence="6" id="KW-0255">Endonuclease</keyword>
<dbReference type="PROSITE" id="PS50142">
    <property type="entry name" value="RNASE_3_2"/>
    <property type="match status" value="2"/>
</dbReference>
<keyword evidence="4" id="KW-0677">Repeat</keyword>
<comment type="cofactor">
    <cofactor evidence="1">
        <name>Mn(2+)</name>
        <dbReference type="ChEBI" id="CHEBI:29035"/>
    </cofactor>
</comment>
<evidence type="ECO:0000256" key="2">
    <source>
        <dbReference type="ARBA" id="ARBA00001946"/>
    </source>
</evidence>
<keyword evidence="3" id="KW-0540">Nuclease</keyword>
<dbReference type="GO" id="GO:0003723">
    <property type="term" value="F:RNA binding"/>
    <property type="evidence" value="ECO:0007669"/>
    <property type="project" value="InterPro"/>
</dbReference>
<dbReference type="InterPro" id="IPR036389">
    <property type="entry name" value="RNase_III_sf"/>
</dbReference>
<dbReference type="Proteomes" id="UP000070089">
    <property type="component" value="Unassembled WGS sequence"/>
</dbReference>
<sequence length="754" mass="82184">MHASGHCCTIVTSRGAVHWLLLVDTYLGALPGFRINAGRGLPAAEVYFEVGSTFALSRPDANLLAIHQAILLRLLGPTPPVSWSDIGTTMPHHEYTLPHLISNPPKPPSLMFLSLPSLIESLNLRTLLASAQAICNATRLPSAYVDYPNLSTSLHGRIIATPEISWSLYVFLGVDHTQTSLSHLARGNQSTKYTDYYASNYDIQLHNVDLPLVAVIRLEDLGDHQLPVPGSWDPSNNKVRFLPPELCLVLPEEFDLARIQTLRLLPDVVKHICDIQSTVHALTGKYPNCGRIGGERYFAITVGLRLDQGRGHGLAGWRTPFGPLNVSHTDIFQRLELLGDAVLGFIVTARLLCLFPNASIGTLVELKMELVRNETLNHLTRMLGLPQLAEISNQLLASSKTWADMYEEIVGSIFTGPNGINGCEEFLAHTFIGPEHASVATCTCPDLISKALEHICAGDAKADEVRDIVDYACEQSVSVFCSSHLSAMFLERLKAVPTEELADWYHVGIQASHSSGTECPTSVVDVIVYLARGLWLGSPGFYVMNQSNDKLPTLPMVPVLYAYHRSVQHPAIYGSLTSDPKGPVASKVLSLFEKFLAYNPSSSNNEAAAKAITTSLAIPIPTGTIPFLVRLLQLALTPQVYQKLELLGDAFLKCSLALHLHTRHPTLTEGALTRMRQSAESNHVLGVLTKKLPSPVLEVITDAHPGIQPDSKVYGDTFESILAAVLLACGEEAASSFVRKLVLPRVTVDTSVTL</sequence>
<keyword evidence="5" id="KW-0547">Nucleotide-binding</keyword>
<evidence type="ECO:0000256" key="3">
    <source>
        <dbReference type="ARBA" id="ARBA00022722"/>
    </source>
</evidence>
<dbReference type="GO" id="GO:0006396">
    <property type="term" value="P:RNA processing"/>
    <property type="evidence" value="ECO:0007669"/>
    <property type="project" value="InterPro"/>
</dbReference>
<dbReference type="SUPFAM" id="SSF69065">
    <property type="entry name" value="RNase III domain-like"/>
    <property type="match status" value="2"/>
</dbReference>
<dbReference type="Gene3D" id="1.10.1740.150">
    <property type="match status" value="2"/>
</dbReference>
<evidence type="ECO:0000256" key="5">
    <source>
        <dbReference type="ARBA" id="ARBA00022741"/>
    </source>
</evidence>
<feature type="domain" description="RNase III" evidence="10">
    <location>
        <begin position="328"/>
        <end position="418"/>
    </location>
</feature>
<evidence type="ECO:0000256" key="4">
    <source>
        <dbReference type="ARBA" id="ARBA00022737"/>
    </source>
</evidence>
<feature type="domain" description="RNase III" evidence="10">
    <location>
        <begin position="589"/>
        <end position="730"/>
    </location>
</feature>
<evidence type="ECO:0000313" key="13">
    <source>
        <dbReference type="Proteomes" id="UP000070089"/>
    </source>
</evidence>
<dbReference type="Pfam" id="PF02170">
    <property type="entry name" value="PAZ"/>
    <property type="match status" value="1"/>
</dbReference>
<dbReference type="EMBL" id="JXTI01000012">
    <property type="protein sequence ID" value="KWX15221.1"/>
    <property type="molecule type" value="Genomic_DNA"/>
</dbReference>
<dbReference type="SUPFAM" id="SSF101690">
    <property type="entry name" value="PAZ domain"/>
    <property type="match status" value="1"/>
</dbReference>
<dbReference type="InterPro" id="IPR036085">
    <property type="entry name" value="PAZ_dom_sf"/>
</dbReference>
<dbReference type="Gene3D" id="1.10.1520.10">
    <property type="entry name" value="Ribonuclease III domain"/>
    <property type="match status" value="2"/>
</dbReference>
<evidence type="ECO:0000256" key="9">
    <source>
        <dbReference type="SAM" id="SignalP"/>
    </source>
</evidence>
<reference evidence="12 13" key="1">
    <citation type="journal article" date="2015" name="Mol. Biochem. Parasitol.">
        <title>Identification of polymorphic genes for use in assemblage B genotyping assays through comparative genomics of multiple assemblage B Giardia duodenalis isolates.</title>
        <authorList>
            <person name="Wielinga C."/>
            <person name="Thompson R.C."/>
            <person name="Monis P."/>
            <person name="Ryan U."/>
        </authorList>
    </citation>
    <scope>NUCLEOTIDE SEQUENCE [LARGE SCALE GENOMIC DNA]</scope>
    <source>
        <strain evidence="12 13">BAH15c1</strain>
    </source>
</reference>
<comment type="caution">
    <text evidence="12">The sequence shown here is derived from an EMBL/GenBank/DDBJ whole genome shotgun (WGS) entry which is preliminary data.</text>
</comment>
<keyword evidence="9" id="KW-0732">Signal</keyword>
<dbReference type="InterPro" id="IPR003100">
    <property type="entry name" value="PAZ_dom"/>
</dbReference>
<dbReference type="InterPro" id="IPR000999">
    <property type="entry name" value="RNase_III_dom"/>
</dbReference>
<feature type="domain" description="PAZ" evidence="11">
    <location>
        <begin position="126"/>
        <end position="251"/>
    </location>
</feature>
<dbReference type="PROSITE" id="PS50821">
    <property type="entry name" value="PAZ"/>
    <property type="match status" value="1"/>
</dbReference>
<name>A0A132NYR5_GIAIN</name>
<keyword evidence="8" id="KW-0464">Manganese</keyword>
<dbReference type="GO" id="GO:0004525">
    <property type="term" value="F:ribonuclease III activity"/>
    <property type="evidence" value="ECO:0007669"/>
    <property type="project" value="InterPro"/>
</dbReference>
<dbReference type="VEuPathDB" id="GiardiaDB:QR46_0760"/>
<dbReference type="AlphaFoldDB" id="A0A132NYR5"/>
<proteinExistence type="predicted"/>
<dbReference type="Pfam" id="PF00636">
    <property type="entry name" value="Ribonuclease_3"/>
    <property type="match status" value="2"/>
</dbReference>
<evidence type="ECO:0000256" key="1">
    <source>
        <dbReference type="ARBA" id="ARBA00001936"/>
    </source>
</evidence>
<evidence type="ECO:0000256" key="8">
    <source>
        <dbReference type="ARBA" id="ARBA00023211"/>
    </source>
</evidence>
<dbReference type="GO" id="GO:0000166">
    <property type="term" value="F:nucleotide binding"/>
    <property type="evidence" value="ECO:0007669"/>
    <property type="project" value="UniProtKB-KW"/>
</dbReference>
<dbReference type="CDD" id="cd00593">
    <property type="entry name" value="RIBOc"/>
    <property type="match status" value="2"/>
</dbReference>
<organism evidence="12 13">
    <name type="scientific">Giardia duodenalis assemblage B</name>
    <dbReference type="NCBI Taxonomy" id="1394984"/>
    <lineage>
        <taxon>Eukaryota</taxon>
        <taxon>Metamonada</taxon>
        <taxon>Diplomonadida</taxon>
        <taxon>Hexamitidae</taxon>
        <taxon>Giardiinae</taxon>
        <taxon>Giardia</taxon>
    </lineage>
</organism>
<protein>
    <submittedName>
        <fullName evidence="12">Endoribonuclease Dicer</fullName>
    </submittedName>
</protein>
<dbReference type="OrthoDB" id="2392202at2759"/>
<dbReference type="PANTHER" id="PTHR14950">
    <property type="entry name" value="DICER-RELATED"/>
    <property type="match status" value="1"/>
</dbReference>
<dbReference type="SMART" id="SM00535">
    <property type="entry name" value="RIBOc"/>
    <property type="match status" value="2"/>
</dbReference>
<dbReference type="Gene3D" id="6.10.250.1440">
    <property type="match status" value="1"/>
</dbReference>
<evidence type="ECO:0000259" key="10">
    <source>
        <dbReference type="PROSITE" id="PS50142"/>
    </source>
</evidence>
<evidence type="ECO:0000256" key="6">
    <source>
        <dbReference type="ARBA" id="ARBA00022759"/>
    </source>
</evidence>
<gene>
    <name evidence="12" type="ORF">QR46_0760</name>
</gene>
<evidence type="ECO:0000313" key="12">
    <source>
        <dbReference type="EMBL" id="KWX15221.1"/>
    </source>
</evidence>
<dbReference type="Pfam" id="PF17895">
    <property type="entry name" value="Dicer_N"/>
    <property type="match status" value="1"/>
</dbReference>
<comment type="cofactor">
    <cofactor evidence="2">
        <name>Mg(2+)</name>
        <dbReference type="ChEBI" id="CHEBI:18420"/>
    </cofactor>
</comment>
<dbReference type="InterPro" id="IPR041279">
    <property type="entry name" value="Dicer_N"/>
</dbReference>
<keyword evidence="7" id="KW-0378">Hydrolase</keyword>
<dbReference type="Gene3D" id="2.170.260.10">
    <property type="entry name" value="paz domain"/>
    <property type="match status" value="1"/>
</dbReference>
<evidence type="ECO:0000259" key="11">
    <source>
        <dbReference type="PROSITE" id="PS50821"/>
    </source>
</evidence>
<evidence type="ECO:0000256" key="7">
    <source>
        <dbReference type="ARBA" id="ARBA00022801"/>
    </source>
</evidence>